<name>A0A9Q0GN95_9MAGN</name>
<evidence type="ECO:0000313" key="3">
    <source>
        <dbReference type="Proteomes" id="UP001141806"/>
    </source>
</evidence>
<dbReference type="OrthoDB" id="897956at2759"/>
<evidence type="ECO:0000256" key="1">
    <source>
        <dbReference type="SAM" id="MobiDB-lite"/>
    </source>
</evidence>
<feature type="region of interest" description="Disordered" evidence="1">
    <location>
        <begin position="1"/>
        <end position="27"/>
    </location>
</feature>
<accession>A0A9Q0GN95</accession>
<dbReference type="Proteomes" id="UP001141806">
    <property type="component" value="Unassembled WGS sequence"/>
</dbReference>
<keyword evidence="3" id="KW-1185">Reference proteome</keyword>
<sequence>MITPGYALAPLTGTPGPANARENPGSVGPPFIRPEVWITRPPSQPSPFCPYVVGIASGIGADSASAASCRTGVIQYVVPHVPPLLRSFPILIVKHHEQQDVEVRNSK</sequence>
<organism evidence="2 3">
    <name type="scientific">Protea cynaroides</name>
    <dbReference type="NCBI Taxonomy" id="273540"/>
    <lineage>
        <taxon>Eukaryota</taxon>
        <taxon>Viridiplantae</taxon>
        <taxon>Streptophyta</taxon>
        <taxon>Embryophyta</taxon>
        <taxon>Tracheophyta</taxon>
        <taxon>Spermatophyta</taxon>
        <taxon>Magnoliopsida</taxon>
        <taxon>Proteales</taxon>
        <taxon>Proteaceae</taxon>
        <taxon>Protea</taxon>
    </lineage>
</organism>
<evidence type="ECO:0000313" key="2">
    <source>
        <dbReference type="EMBL" id="KAJ4942677.1"/>
    </source>
</evidence>
<proteinExistence type="predicted"/>
<reference evidence="2" key="1">
    <citation type="journal article" date="2023" name="Plant J.">
        <title>The genome of the king protea, Protea cynaroides.</title>
        <authorList>
            <person name="Chang J."/>
            <person name="Duong T.A."/>
            <person name="Schoeman C."/>
            <person name="Ma X."/>
            <person name="Roodt D."/>
            <person name="Barker N."/>
            <person name="Li Z."/>
            <person name="Van de Peer Y."/>
            <person name="Mizrachi E."/>
        </authorList>
    </citation>
    <scope>NUCLEOTIDE SEQUENCE</scope>
    <source>
        <tissue evidence="2">Young leaves</tissue>
    </source>
</reference>
<dbReference type="EMBL" id="JAMYWD010001438">
    <property type="protein sequence ID" value="KAJ4942677.1"/>
    <property type="molecule type" value="Genomic_DNA"/>
</dbReference>
<comment type="caution">
    <text evidence="2">The sequence shown here is derived from an EMBL/GenBank/DDBJ whole genome shotgun (WGS) entry which is preliminary data.</text>
</comment>
<gene>
    <name evidence="2" type="ORF">NE237_000105</name>
</gene>
<dbReference type="AlphaFoldDB" id="A0A9Q0GN95"/>
<protein>
    <submittedName>
        <fullName evidence="2">Uncharacterized protein</fullName>
    </submittedName>
</protein>